<evidence type="ECO:0008006" key="5">
    <source>
        <dbReference type="Google" id="ProtNLM"/>
    </source>
</evidence>
<sequence length="361" mass="42621">EPVKQTSIPAELLLSLTSTVSKNTQGHTAHHRSCEVLTVDKIAITHIFVQNDGIRRPDGVWHYPLGRTKYKYFLEQPTSLTEAGNIVVKQTFKHYRTLYVCAIIHILHLWECSVCRRPSGRLEVIQLMRMMDDMLEKAGVDQQNEELTDLCQNLLELVKTEQNIYNIVFHELIRQVTVGCAERGQLLAKLRQRYQSLLERIPQCLKKLHTEVVAQRALDRRLIEQIYHIKASIQQINIVVQGYHHLYELHRTRLEEQLEQLTEDRDHWSRFTFNLALKVQEAVLLCSLFFCVQCSFFISLCNNKQRNLIFRDMLQLTNKWKNQLTTLMLFVKKIQHAQFEQIFSLKEGLKKWHLHIRTQNR</sequence>
<reference evidence="3" key="1">
    <citation type="submission" date="2025-08" db="UniProtKB">
        <authorList>
            <consortium name="Ensembl"/>
        </authorList>
    </citation>
    <scope>IDENTIFICATION</scope>
</reference>
<keyword evidence="1" id="KW-0175">Coiled coil</keyword>
<evidence type="ECO:0000256" key="2">
    <source>
        <dbReference type="SAM" id="Phobius"/>
    </source>
</evidence>
<accession>A0A3B5M182</accession>
<dbReference type="InterPro" id="IPR019347">
    <property type="entry name" value="Axonemal_dynein_light_chain"/>
</dbReference>
<dbReference type="GO" id="GO:0005737">
    <property type="term" value="C:cytoplasm"/>
    <property type="evidence" value="ECO:0007669"/>
    <property type="project" value="UniProtKB-ARBA"/>
</dbReference>
<dbReference type="AlphaFoldDB" id="A0A3B5M182"/>
<dbReference type="Proteomes" id="UP000261380">
    <property type="component" value="Unplaced"/>
</dbReference>
<dbReference type="GeneTree" id="ENSGT00390000005554"/>
<keyword evidence="2" id="KW-1133">Transmembrane helix</keyword>
<dbReference type="PANTHER" id="PTHR23052">
    <property type="entry name" value="AXONEMAL DYNEIN LIGHT CHAIN DOMAIN-CONTAINING PROTEIN 1"/>
    <property type="match status" value="1"/>
</dbReference>
<proteinExistence type="predicted"/>
<reference evidence="3" key="2">
    <citation type="submission" date="2025-09" db="UniProtKB">
        <authorList>
            <consortium name="Ensembl"/>
        </authorList>
    </citation>
    <scope>IDENTIFICATION</scope>
</reference>
<dbReference type="Pfam" id="PF10211">
    <property type="entry name" value="Ax_dynein_light"/>
    <property type="match status" value="1"/>
</dbReference>
<protein>
    <recommendedName>
        <fullName evidence="5">Axonemal dynein light chain domain containing 1</fullName>
    </recommendedName>
</protein>
<evidence type="ECO:0000313" key="3">
    <source>
        <dbReference type="Ensembl" id="ENSXCOP00000013779.1"/>
    </source>
</evidence>
<evidence type="ECO:0000313" key="4">
    <source>
        <dbReference type="Proteomes" id="UP000261380"/>
    </source>
</evidence>
<keyword evidence="2" id="KW-0812">Transmembrane</keyword>
<keyword evidence="2" id="KW-0472">Membrane</keyword>
<feature type="transmembrane region" description="Helical" evidence="2">
    <location>
        <begin position="282"/>
        <end position="301"/>
    </location>
</feature>
<dbReference type="PANTHER" id="PTHR23052:SF1">
    <property type="entry name" value="AXONEMAL DYNEIN LIGHT CHAIN DOMAIN-CONTAINING PROTEIN 1"/>
    <property type="match status" value="1"/>
</dbReference>
<dbReference type="InterPro" id="IPR052845">
    <property type="entry name" value="Axonemal_dynein_LC_domain"/>
</dbReference>
<name>A0A3B5M182_9TELE</name>
<organism evidence="3 4">
    <name type="scientific">Xiphophorus couchianus</name>
    <name type="common">Monterrey platyfish</name>
    <dbReference type="NCBI Taxonomy" id="32473"/>
    <lineage>
        <taxon>Eukaryota</taxon>
        <taxon>Metazoa</taxon>
        <taxon>Chordata</taxon>
        <taxon>Craniata</taxon>
        <taxon>Vertebrata</taxon>
        <taxon>Euteleostomi</taxon>
        <taxon>Actinopterygii</taxon>
        <taxon>Neopterygii</taxon>
        <taxon>Teleostei</taxon>
        <taxon>Neoteleostei</taxon>
        <taxon>Acanthomorphata</taxon>
        <taxon>Ovalentaria</taxon>
        <taxon>Atherinomorphae</taxon>
        <taxon>Cyprinodontiformes</taxon>
        <taxon>Poeciliidae</taxon>
        <taxon>Poeciliinae</taxon>
        <taxon>Xiphophorus</taxon>
    </lineage>
</organism>
<keyword evidence="4" id="KW-1185">Reference proteome</keyword>
<dbReference type="Ensembl" id="ENSXCOT00000013948.1">
    <property type="protein sequence ID" value="ENSXCOP00000013779.1"/>
    <property type="gene ID" value="ENSXCOG00000010434.1"/>
</dbReference>
<evidence type="ECO:0000256" key="1">
    <source>
        <dbReference type="ARBA" id="ARBA00023054"/>
    </source>
</evidence>